<reference evidence="2 3" key="2">
    <citation type="submission" date="2018-11" db="EMBL/GenBank/DDBJ databases">
        <authorList>
            <consortium name="Pathogen Informatics"/>
        </authorList>
    </citation>
    <scope>NUCLEOTIDE SEQUENCE [LARGE SCALE GENOMIC DNA]</scope>
</reference>
<evidence type="ECO:0000256" key="1">
    <source>
        <dbReference type="SAM" id="MobiDB-lite"/>
    </source>
</evidence>
<dbReference type="AlphaFoldDB" id="A0A0N4XZA4"/>
<evidence type="ECO:0000313" key="3">
    <source>
        <dbReference type="Proteomes" id="UP000271162"/>
    </source>
</evidence>
<protein>
    <submittedName>
        <fullName evidence="4">Secreted protein</fullName>
    </submittedName>
</protein>
<accession>A0A0N4XZA4</accession>
<organism evidence="4">
    <name type="scientific">Nippostrongylus brasiliensis</name>
    <name type="common">Rat hookworm</name>
    <dbReference type="NCBI Taxonomy" id="27835"/>
    <lineage>
        <taxon>Eukaryota</taxon>
        <taxon>Metazoa</taxon>
        <taxon>Ecdysozoa</taxon>
        <taxon>Nematoda</taxon>
        <taxon>Chromadorea</taxon>
        <taxon>Rhabditida</taxon>
        <taxon>Rhabditina</taxon>
        <taxon>Rhabditomorpha</taxon>
        <taxon>Strongyloidea</taxon>
        <taxon>Heligmosomidae</taxon>
        <taxon>Nippostrongylus</taxon>
    </lineage>
</organism>
<proteinExistence type="predicted"/>
<keyword evidence="3" id="KW-1185">Reference proteome</keyword>
<dbReference type="WBParaSite" id="NBR_0000849101-mRNA-1">
    <property type="protein sequence ID" value="NBR_0000849101-mRNA-1"/>
    <property type="gene ID" value="NBR_0000849101"/>
</dbReference>
<sequence length="97" mass="10875">MVPLASLSSPVPIFHYNIITIAVDMSCRNMKCGRGVVVVQAVEQVFEGRNPSHTPTSEVFLLRRQRGQNGNFRQVLVAGEKSPNRPRPELPHRLNLN</sequence>
<reference evidence="4" key="1">
    <citation type="submission" date="2017-02" db="UniProtKB">
        <authorList>
            <consortium name="WormBaseParasite"/>
        </authorList>
    </citation>
    <scope>IDENTIFICATION</scope>
</reference>
<evidence type="ECO:0000313" key="4">
    <source>
        <dbReference type="WBParaSite" id="NBR_0000849101-mRNA-1"/>
    </source>
</evidence>
<dbReference type="EMBL" id="UYSL01020013">
    <property type="protein sequence ID" value="VDL72081.1"/>
    <property type="molecule type" value="Genomic_DNA"/>
</dbReference>
<gene>
    <name evidence="2" type="ORF">NBR_LOCUS8492</name>
</gene>
<dbReference type="Proteomes" id="UP000271162">
    <property type="component" value="Unassembled WGS sequence"/>
</dbReference>
<evidence type="ECO:0000313" key="2">
    <source>
        <dbReference type="EMBL" id="VDL72081.1"/>
    </source>
</evidence>
<name>A0A0N4XZA4_NIPBR</name>
<feature type="region of interest" description="Disordered" evidence="1">
    <location>
        <begin position="76"/>
        <end position="97"/>
    </location>
</feature>
<feature type="compositionally biased region" description="Basic and acidic residues" evidence="1">
    <location>
        <begin position="82"/>
        <end position="97"/>
    </location>
</feature>